<feature type="domain" description="IPT/TIG" evidence="5">
    <location>
        <begin position="282"/>
        <end position="374"/>
    </location>
</feature>
<keyword evidence="1 4" id="KW-0732">Signal</keyword>
<keyword evidence="3" id="KW-0472">Membrane</keyword>
<feature type="chain" id="PRO_5007593458" evidence="4">
    <location>
        <begin position="19"/>
        <end position="710"/>
    </location>
</feature>
<comment type="caution">
    <text evidence="6">The sequence shown here is derived from an EMBL/GenBank/DDBJ whole genome shotgun (WGS) entry which is preliminary data.</text>
</comment>
<dbReference type="Pfam" id="PF01833">
    <property type="entry name" value="TIG"/>
    <property type="match status" value="1"/>
</dbReference>
<dbReference type="InterPro" id="IPR014756">
    <property type="entry name" value="Ig_E-set"/>
</dbReference>
<dbReference type="InterPro" id="IPR013783">
    <property type="entry name" value="Ig-like_fold"/>
</dbReference>
<organism evidence="6 7">
    <name type="scientific">Tieghemostelium lacteum</name>
    <name type="common">Slime mold</name>
    <name type="synonym">Dictyostelium lacteum</name>
    <dbReference type="NCBI Taxonomy" id="361077"/>
    <lineage>
        <taxon>Eukaryota</taxon>
        <taxon>Amoebozoa</taxon>
        <taxon>Evosea</taxon>
        <taxon>Eumycetozoa</taxon>
        <taxon>Dictyostelia</taxon>
        <taxon>Dictyosteliales</taxon>
        <taxon>Raperosteliaceae</taxon>
        <taxon>Tieghemostelium</taxon>
    </lineage>
</organism>
<dbReference type="PANTHER" id="PTHR31341">
    <property type="entry name" value="IPT/TIG DOMAIN-CONTAINING PROTEIN-RELATED-RELATED"/>
    <property type="match status" value="1"/>
</dbReference>
<dbReference type="EMBL" id="LODT01000016">
    <property type="protein sequence ID" value="KYR00242.1"/>
    <property type="molecule type" value="Genomic_DNA"/>
</dbReference>
<keyword evidence="3" id="KW-0812">Transmembrane</keyword>
<name>A0A152A1W6_TIELA</name>
<evidence type="ECO:0000256" key="4">
    <source>
        <dbReference type="SAM" id="SignalP"/>
    </source>
</evidence>
<evidence type="ECO:0000259" key="5">
    <source>
        <dbReference type="Pfam" id="PF01833"/>
    </source>
</evidence>
<evidence type="ECO:0000256" key="3">
    <source>
        <dbReference type="SAM" id="Phobius"/>
    </source>
</evidence>
<keyword evidence="2" id="KW-0325">Glycoprotein</keyword>
<feature type="transmembrane region" description="Helical" evidence="3">
    <location>
        <begin position="655"/>
        <end position="681"/>
    </location>
</feature>
<dbReference type="InterPro" id="IPR052014">
    <property type="entry name" value="Dictyostelium_Tiger"/>
</dbReference>
<sequence length="710" mass="79791">MKYLIIIYCLFLISPIFSQIISVNFEENLESKLNFIIYLASNPVNISKITTDFTNQTYIPNCYYLLASKLNCTIQLKPTSQTEKYYIYDENHPTLDSSIFVGLKTFNLKVESQPKPDTNSILRFSGLYFQPYPPNFNLFINIKNLNETRTFNSSLGNITFINSTTFEIDVGDSVGEIEYSIELAFLTQNLKTSYQSPIIESINFLGDNITITGDNFGDSKFSNYSNILINSIGQNQTSYLEYSNNKVILKYPSIEYFSNSYDFDFFIANISTLSSFKVLTKPKLTAISNLNSYSGGEVTITGENLNCKRQNGTSSDILIKMGNKICSSPTNIDDVKFTTLKCTMPQGFENDENLPISLSIDSVQADIPPFKFTYYLPKVTKVEQDINNTITILGDNFDNSQQLMISSNFTLNSKVIKLNTIANCSKSSLILSLPQLFNDSNILNGDIIVYTPYSKSTNPIPVKLIPSIQEIKGIINKNGGIITIIGKYLNMKRFNNENTVLKIMNLQNNTSCYDPSQNNDNNIICTHLPTTSVINNIIVSIDGKQSNADIKIAFLSPIIHSFEYQFDSSSIFLNGENFGNDQSLIQIKIGNTILTPDQYTITELTFETIQIKLNNQQPTQQLSVIINNQPSNVMEITIPNKISSESSNSGSESKLSVGIIVGIVLAAVCAITLAVVFVIFYKRYALEERRRKARMGLKNDNFKQYELPEN</sequence>
<proteinExistence type="predicted"/>
<gene>
    <name evidence="6" type="ORF">DLAC_03401</name>
</gene>
<dbReference type="InterPro" id="IPR002909">
    <property type="entry name" value="IPT_dom"/>
</dbReference>
<evidence type="ECO:0000313" key="7">
    <source>
        <dbReference type="Proteomes" id="UP000076078"/>
    </source>
</evidence>
<accession>A0A152A1W6</accession>
<dbReference type="CDD" id="cd00603">
    <property type="entry name" value="IPT_PCSR"/>
    <property type="match status" value="1"/>
</dbReference>
<dbReference type="OMA" id="FEICLDY"/>
<dbReference type="AlphaFoldDB" id="A0A152A1W6"/>
<dbReference type="InParanoid" id="A0A152A1W6"/>
<keyword evidence="7" id="KW-1185">Reference proteome</keyword>
<dbReference type="FunCoup" id="A0A152A1W6">
    <property type="interactions" value="57"/>
</dbReference>
<dbReference type="Gene3D" id="2.60.40.10">
    <property type="entry name" value="Immunoglobulins"/>
    <property type="match status" value="1"/>
</dbReference>
<evidence type="ECO:0000256" key="2">
    <source>
        <dbReference type="ARBA" id="ARBA00023180"/>
    </source>
</evidence>
<reference evidence="6 7" key="1">
    <citation type="submission" date="2015-12" db="EMBL/GenBank/DDBJ databases">
        <title>Dictyostelia acquired genes for synthesis and detection of signals that induce cell-type specialization by lateral gene transfer from prokaryotes.</title>
        <authorList>
            <person name="Gloeckner G."/>
            <person name="Schaap P."/>
        </authorList>
    </citation>
    <scope>NUCLEOTIDE SEQUENCE [LARGE SCALE GENOMIC DNA]</scope>
    <source>
        <strain evidence="6 7">TK</strain>
    </source>
</reference>
<dbReference type="OrthoDB" id="20300at2759"/>
<feature type="signal peptide" evidence="4">
    <location>
        <begin position="1"/>
        <end position="18"/>
    </location>
</feature>
<evidence type="ECO:0000313" key="6">
    <source>
        <dbReference type="EMBL" id="KYR00242.1"/>
    </source>
</evidence>
<protein>
    <submittedName>
        <fullName evidence="6">IPT/TIG domain-containing protein</fullName>
    </submittedName>
</protein>
<keyword evidence="3" id="KW-1133">Transmembrane helix</keyword>
<dbReference type="SUPFAM" id="SSF81296">
    <property type="entry name" value="E set domains"/>
    <property type="match status" value="1"/>
</dbReference>
<evidence type="ECO:0000256" key="1">
    <source>
        <dbReference type="ARBA" id="ARBA00022729"/>
    </source>
</evidence>
<dbReference type="Proteomes" id="UP000076078">
    <property type="component" value="Unassembled WGS sequence"/>
</dbReference>